<reference evidence="1" key="1">
    <citation type="submission" date="2021-02" db="EMBL/GenBank/DDBJ databases">
        <authorList>
            <person name="Nowell W R."/>
        </authorList>
    </citation>
    <scope>NUCLEOTIDE SEQUENCE</scope>
</reference>
<evidence type="ECO:0000313" key="1">
    <source>
        <dbReference type="EMBL" id="CAF4401241.1"/>
    </source>
</evidence>
<organism evidence="1 2">
    <name type="scientific">Rotaria magnacalcarata</name>
    <dbReference type="NCBI Taxonomy" id="392030"/>
    <lineage>
        <taxon>Eukaryota</taxon>
        <taxon>Metazoa</taxon>
        <taxon>Spiralia</taxon>
        <taxon>Gnathifera</taxon>
        <taxon>Rotifera</taxon>
        <taxon>Eurotatoria</taxon>
        <taxon>Bdelloidea</taxon>
        <taxon>Philodinida</taxon>
        <taxon>Philodinidae</taxon>
        <taxon>Rotaria</taxon>
    </lineage>
</organism>
<proteinExistence type="predicted"/>
<gene>
    <name evidence="1" type="ORF">SMN809_LOCUS30457</name>
</gene>
<dbReference type="Proteomes" id="UP000676336">
    <property type="component" value="Unassembled WGS sequence"/>
</dbReference>
<dbReference type="EMBL" id="CAJOBI010057629">
    <property type="protein sequence ID" value="CAF4401241.1"/>
    <property type="molecule type" value="Genomic_DNA"/>
</dbReference>
<protein>
    <submittedName>
        <fullName evidence="1">Uncharacterized protein</fullName>
    </submittedName>
</protein>
<name>A0A8S2VLZ9_9BILA</name>
<evidence type="ECO:0000313" key="2">
    <source>
        <dbReference type="Proteomes" id="UP000676336"/>
    </source>
</evidence>
<feature type="non-terminal residue" evidence="1">
    <location>
        <position position="1"/>
    </location>
</feature>
<sequence length="53" mass="5890">MPFWQNAQIPVQLLPTNINGHHAGADHLVNTGGDQMDQSAYIHNYVYPPSTKT</sequence>
<comment type="caution">
    <text evidence="1">The sequence shown here is derived from an EMBL/GenBank/DDBJ whole genome shotgun (WGS) entry which is preliminary data.</text>
</comment>
<dbReference type="AlphaFoldDB" id="A0A8S2VLZ9"/>
<accession>A0A8S2VLZ9</accession>